<dbReference type="RefSeq" id="WP_057753480.1">
    <property type="nucleotide sequence ID" value="NZ_LJYG01000104.1"/>
</dbReference>
<comment type="caution">
    <text evidence="3">The sequence shown here is derived from an EMBL/GenBank/DDBJ whole genome shotgun (WGS) entry which is preliminary data.</text>
</comment>
<feature type="compositionally biased region" description="Polar residues" evidence="1">
    <location>
        <begin position="92"/>
        <end position="103"/>
    </location>
</feature>
<dbReference type="EMBL" id="LJYG01000104">
    <property type="protein sequence ID" value="KRQ05521.1"/>
    <property type="molecule type" value="Genomic_DNA"/>
</dbReference>
<protein>
    <recommendedName>
        <fullName evidence="5">DUF1236 domain-containing protein</fullName>
    </recommendedName>
</protein>
<evidence type="ECO:0000256" key="1">
    <source>
        <dbReference type="SAM" id="MobiDB-lite"/>
    </source>
</evidence>
<dbReference type="AlphaFoldDB" id="A0A0R3D7G0"/>
<feature type="chain" id="PRO_5006435210" description="DUF1236 domain-containing protein" evidence="2">
    <location>
        <begin position="21"/>
        <end position="377"/>
    </location>
</feature>
<proteinExistence type="predicted"/>
<feature type="compositionally biased region" description="Polar residues" evidence="1">
    <location>
        <begin position="27"/>
        <end position="46"/>
    </location>
</feature>
<dbReference type="STRING" id="989370.AOQ71_28230"/>
<feature type="signal peptide" evidence="2">
    <location>
        <begin position="1"/>
        <end position="20"/>
    </location>
</feature>
<accession>A0A0R3D7G0</accession>
<dbReference type="OrthoDB" id="102964at2"/>
<evidence type="ECO:0000256" key="2">
    <source>
        <dbReference type="SAM" id="SignalP"/>
    </source>
</evidence>
<feature type="region of interest" description="Disordered" evidence="1">
    <location>
        <begin position="24"/>
        <end position="193"/>
    </location>
</feature>
<feature type="compositionally biased region" description="Low complexity" evidence="1">
    <location>
        <begin position="47"/>
        <end position="91"/>
    </location>
</feature>
<keyword evidence="2" id="KW-0732">Signal</keyword>
<organism evidence="3 4">
    <name type="scientific">Bradyrhizobium manausense</name>
    <dbReference type="NCBI Taxonomy" id="989370"/>
    <lineage>
        <taxon>Bacteria</taxon>
        <taxon>Pseudomonadati</taxon>
        <taxon>Pseudomonadota</taxon>
        <taxon>Alphaproteobacteria</taxon>
        <taxon>Hyphomicrobiales</taxon>
        <taxon>Nitrobacteraceae</taxon>
        <taxon>Bradyrhizobium</taxon>
    </lineage>
</organism>
<feature type="compositionally biased region" description="Low complexity" evidence="1">
    <location>
        <begin position="104"/>
        <end position="122"/>
    </location>
</feature>
<keyword evidence="4" id="KW-1185">Reference proteome</keyword>
<gene>
    <name evidence="3" type="ORF">AOQ71_28230</name>
</gene>
<evidence type="ECO:0008006" key="5">
    <source>
        <dbReference type="Google" id="ProtNLM"/>
    </source>
</evidence>
<dbReference type="InterPro" id="IPR009642">
    <property type="entry name" value="DUF1236"/>
</dbReference>
<dbReference type="Pfam" id="PF06823">
    <property type="entry name" value="DUF1236"/>
    <property type="match status" value="2"/>
</dbReference>
<dbReference type="Proteomes" id="UP000051936">
    <property type="component" value="Unassembled WGS sequence"/>
</dbReference>
<sequence length="377" mass="40244">MIRLLATTALGLVLANAAFAQAPNANTTSQQSAPSQDKSATTSTTTPSGMAQSQQPSSQPQQPSTSGPSAQNNQSTAPSSASPGSGTNAANNTDTSSRPQTGTASSSPANPPASQQSANPPATNTNQAQDRSQPPANTNNQAQQAPSATGTNQAQQAPANNQAQQAPSSNQAQGARTDANSQMAARTDVKLDRQQETKISASISHLNVRPLTNVNFSLNVGTVVPRDVQLATLPPDVVEIVPQYRGYSFALVKDEIVIVDPATYKIVTVLPYSGQSTATTTTTTRERSASKFSDRDREVIRKHVKARPERSEVRTTGSTARTEIHVGDRVPDSVEVEEFPSTVYQDAPGLRDYRYIHRDTRTYVVEPHERRVIEEVE</sequence>
<evidence type="ECO:0000313" key="4">
    <source>
        <dbReference type="Proteomes" id="UP000051936"/>
    </source>
</evidence>
<reference evidence="3 4" key="1">
    <citation type="submission" date="2015-09" db="EMBL/GenBank/DDBJ databases">
        <title>Draft Genome Sequence of Bradyrhizobium manausense Strain BR 3351T, a Novel Symbiotic Nitrogen-Fixing Alphaproteobacterium Isolated from Brazilian Amazon Rain Forest.</title>
        <authorList>
            <person name="De Araujo J.L."/>
            <person name="Zilli J.E."/>
        </authorList>
    </citation>
    <scope>NUCLEOTIDE SEQUENCE [LARGE SCALE GENOMIC DNA]</scope>
    <source>
        <strain evidence="3 4">BR3351</strain>
    </source>
</reference>
<dbReference type="Gene3D" id="3.10.450.160">
    <property type="entry name" value="inner membrane protein cigr"/>
    <property type="match status" value="1"/>
</dbReference>
<feature type="compositionally biased region" description="Low complexity" evidence="1">
    <location>
        <begin position="132"/>
        <end position="175"/>
    </location>
</feature>
<evidence type="ECO:0000313" key="3">
    <source>
        <dbReference type="EMBL" id="KRQ05521.1"/>
    </source>
</evidence>
<name>A0A0R3D7G0_9BRAD</name>